<evidence type="ECO:0000256" key="4">
    <source>
        <dbReference type="ARBA" id="ARBA00023239"/>
    </source>
</evidence>
<dbReference type="InterPro" id="IPR015421">
    <property type="entry name" value="PyrdxlP-dep_Trfase_major"/>
</dbReference>
<dbReference type="STRING" id="655015.B1812_19800"/>
<keyword evidence="4 8" id="KW-0456">Lyase</keyword>
<dbReference type="GO" id="GO:0019346">
    <property type="term" value="P:transsulfuration"/>
    <property type="evidence" value="ECO:0007669"/>
    <property type="project" value="InterPro"/>
</dbReference>
<dbReference type="Proteomes" id="UP000193978">
    <property type="component" value="Chromosome"/>
</dbReference>
<dbReference type="GO" id="GO:0019450">
    <property type="term" value="P:L-cysteine catabolic process to pyruvate"/>
    <property type="evidence" value="ECO:0007669"/>
    <property type="project" value="TreeGrafter"/>
</dbReference>
<evidence type="ECO:0000313" key="8">
    <source>
        <dbReference type="EMBL" id="ARN82949.1"/>
    </source>
</evidence>
<dbReference type="KEGG" id="mbry:B1812_19800"/>
<reference evidence="8 9" key="1">
    <citation type="submission" date="2017-02" db="EMBL/GenBank/DDBJ databases">
        <authorList>
            <person name="Peterson S.W."/>
        </authorList>
    </citation>
    <scope>NUCLEOTIDE SEQUENCE [LARGE SCALE GENOMIC DNA]</scope>
    <source>
        <strain evidence="8 9">S285</strain>
    </source>
</reference>
<protein>
    <submittedName>
        <fullName evidence="8">Cystathionine beta-lyase</fullName>
    </submittedName>
</protein>
<evidence type="ECO:0000256" key="7">
    <source>
        <dbReference type="RuleBase" id="RU362118"/>
    </source>
</evidence>
<comment type="cofactor">
    <cofactor evidence="1 7">
        <name>pyridoxal 5'-phosphate</name>
        <dbReference type="ChEBI" id="CHEBI:597326"/>
    </cofactor>
</comment>
<dbReference type="RefSeq" id="WP_085773091.1">
    <property type="nucleotide sequence ID" value="NZ_AP027149.1"/>
</dbReference>
<sequence length="398" mass="42678">MTEASGESGRKKSRRTLLAHAGRHPFAQEGFVNTPVYRGSTVLFPTAEDFERHRQPYTYATKGTPTTRGLEEAWSELSGATTTVLAPSGLAAIALALMTATKAGDHLLVTDSAYGPTRIFCDGVLKRFGVETQYYDPRLGAGVGALMRENTSAILAESPGSLTMEVQDVPAIAAAAAARGACVILDNTWATPLFFPPFERGVDINVEAGTKYLSGHADLLLGLVSANAKWATRLRNSFDAFAMVPGGDDAFLALRGLRTMELRLREQQRAGLEIAQWLEGRSEVLRLLHPALPAHPDHALWKRDFSGAAGVFSVVLNPAPKPCVDAFLNALTLFGIGYSWGGYESLVIPFDCARSRTATCFAPEGPCLRFSIGLEDVEDLKADLAAAFERMGAAAASL</sequence>
<dbReference type="GO" id="GO:0047804">
    <property type="term" value="F:cysteine-S-conjugate beta-lyase activity"/>
    <property type="evidence" value="ECO:0007669"/>
    <property type="project" value="InterPro"/>
</dbReference>
<accession>A0A1W6MZH9</accession>
<dbReference type="FunFam" id="3.40.640.10:FF:000046">
    <property type="entry name" value="Cystathionine gamma-lyase"/>
    <property type="match status" value="1"/>
</dbReference>
<evidence type="ECO:0000256" key="6">
    <source>
        <dbReference type="PIRSR" id="PIRSR001434-2"/>
    </source>
</evidence>
<dbReference type="OrthoDB" id="9790858at2"/>
<dbReference type="SUPFAM" id="SSF53383">
    <property type="entry name" value="PLP-dependent transferases"/>
    <property type="match status" value="1"/>
</dbReference>
<proteinExistence type="inferred from homology"/>
<evidence type="ECO:0000313" key="9">
    <source>
        <dbReference type="Proteomes" id="UP000193978"/>
    </source>
</evidence>
<dbReference type="Pfam" id="PF01053">
    <property type="entry name" value="Cys_Met_Meta_PP"/>
    <property type="match status" value="1"/>
</dbReference>
<comment type="catalytic activity">
    <reaction evidence="5">
        <text>L,L-cystathionine + H2O = L-homocysteine + pyruvate + NH4(+)</text>
        <dbReference type="Rhea" id="RHEA:13965"/>
        <dbReference type="ChEBI" id="CHEBI:15361"/>
        <dbReference type="ChEBI" id="CHEBI:15377"/>
        <dbReference type="ChEBI" id="CHEBI:28938"/>
        <dbReference type="ChEBI" id="CHEBI:58161"/>
        <dbReference type="ChEBI" id="CHEBI:58199"/>
    </reaction>
</comment>
<dbReference type="EMBL" id="CP019948">
    <property type="protein sequence ID" value="ARN82949.1"/>
    <property type="molecule type" value="Genomic_DNA"/>
</dbReference>
<dbReference type="GO" id="GO:0030170">
    <property type="term" value="F:pyridoxal phosphate binding"/>
    <property type="evidence" value="ECO:0007669"/>
    <property type="project" value="InterPro"/>
</dbReference>
<evidence type="ECO:0000256" key="3">
    <source>
        <dbReference type="ARBA" id="ARBA00022898"/>
    </source>
</evidence>
<dbReference type="Gene3D" id="3.40.640.10">
    <property type="entry name" value="Type I PLP-dependent aspartate aminotransferase-like (Major domain)"/>
    <property type="match status" value="1"/>
</dbReference>
<dbReference type="Gene3D" id="3.90.1150.10">
    <property type="entry name" value="Aspartate Aminotransferase, domain 1"/>
    <property type="match status" value="1"/>
</dbReference>
<evidence type="ECO:0000256" key="5">
    <source>
        <dbReference type="ARBA" id="ARBA00047517"/>
    </source>
</evidence>
<keyword evidence="9" id="KW-1185">Reference proteome</keyword>
<dbReference type="NCBIfam" id="TIGR01324">
    <property type="entry name" value="cysta_beta_ly_B"/>
    <property type="match status" value="1"/>
</dbReference>
<dbReference type="InterPro" id="IPR006233">
    <property type="entry name" value="Cys_b_lyase_bac"/>
</dbReference>
<feature type="modified residue" description="N6-(pyridoxal phosphate)lysine" evidence="6">
    <location>
        <position position="211"/>
    </location>
</feature>
<gene>
    <name evidence="8" type="ORF">B1812_19800</name>
</gene>
<dbReference type="PANTHER" id="PTHR43500">
    <property type="entry name" value="CYSTATHIONINE BETA-LYASE-RELATED"/>
    <property type="match status" value="1"/>
</dbReference>
<dbReference type="PANTHER" id="PTHR43500:SF1">
    <property type="entry name" value="CYSTATHIONINE BETA-LYASE-RELATED"/>
    <property type="match status" value="1"/>
</dbReference>
<dbReference type="AlphaFoldDB" id="A0A1W6MZH9"/>
<comment type="similarity">
    <text evidence="2 7">Belongs to the trans-sulfuration enzymes family.</text>
</comment>
<keyword evidence="3 6" id="KW-0663">Pyridoxal phosphate</keyword>
<organism evidence="8 9">
    <name type="scientific">Methylocystis bryophila</name>
    <dbReference type="NCBI Taxonomy" id="655015"/>
    <lineage>
        <taxon>Bacteria</taxon>
        <taxon>Pseudomonadati</taxon>
        <taxon>Pseudomonadota</taxon>
        <taxon>Alphaproteobacteria</taxon>
        <taxon>Hyphomicrobiales</taxon>
        <taxon>Methylocystaceae</taxon>
        <taxon>Methylocystis</taxon>
    </lineage>
</organism>
<dbReference type="InterPro" id="IPR000277">
    <property type="entry name" value="Cys/Met-Metab_PyrdxlP-dep_enz"/>
</dbReference>
<dbReference type="PIRSF" id="PIRSF001434">
    <property type="entry name" value="CGS"/>
    <property type="match status" value="1"/>
</dbReference>
<dbReference type="InterPro" id="IPR015422">
    <property type="entry name" value="PyrdxlP-dep_Trfase_small"/>
</dbReference>
<evidence type="ECO:0000256" key="2">
    <source>
        <dbReference type="ARBA" id="ARBA00009077"/>
    </source>
</evidence>
<name>A0A1W6MZH9_9HYPH</name>
<dbReference type="InterPro" id="IPR015424">
    <property type="entry name" value="PyrdxlP-dep_Trfase"/>
</dbReference>
<evidence type="ECO:0000256" key="1">
    <source>
        <dbReference type="ARBA" id="ARBA00001933"/>
    </source>
</evidence>